<dbReference type="PANTHER" id="PTHR30023">
    <property type="entry name" value="D-ALANYL-D-ALANINE CARBOXYPEPTIDASE"/>
    <property type="match status" value="1"/>
</dbReference>
<evidence type="ECO:0000256" key="3">
    <source>
        <dbReference type="SAM" id="SignalP"/>
    </source>
</evidence>
<dbReference type="PRINTS" id="PR00922">
    <property type="entry name" value="DADACBPTASE3"/>
</dbReference>
<dbReference type="NCBIfam" id="TIGR00666">
    <property type="entry name" value="PBP4"/>
    <property type="match status" value="1"/>
</dbReference>
<evidence type="ECO:0000256" key="1">
    <source>
        <dbReference type="ARBA" id="ARBA00006096"/>
    </source>
</evidence>
<keyword evidence="5" id="KW-1185">Reference proteome</keyword>
<evidence type="ECO:0000313" key="5">
    <source>
        <dbReference type="Proteomes" id="UP000831921"/>
    </source>
</evidence>
<dbReference type="InterPro" id="IPR012338">
    <property type="entry name" value="Beta-lactam/transpept-like"/>
</dbReference>
<evidence type="ECO:0000313" key="4">
    <source>
        <dbReference type="EMBL" id="UUR06890.1"/>
    </source>
</evidence>
<dbReference type="SUPFAM" id="SSF56601">
    <property type="entry name" value="beta-lactamase/transpeptidase-like"/>
    <property type="match status" value="1"/>
</dbReference>
<keyword evidence="4" id="KW-0121">Carboxypeptidase</keyword>
<dbReference type="Gene3D" id="3.40.710.10">
    <property type="entry name" value="DD-peptidase/beta-lactamase superfamily"/>
    <property type="match status" value="2"/>
</dbReference>
<dbReference type="EMBL" id="CP097253">
    <property type="protein sequence ID" value="UUR06890.1"/>
    <property type="molecule type" value="Genomic_DNA"/>
</dbReference>
<dbReference type="Proteomes" id="UP000831921">
    <property type="component" value="Chromosome"/>
</dbReference>
<dbReference type="RefSeq" id="WP_249454168.1">
    <property type="nucleotide sequence ID" value="NZ_CP097253.1"/>
</dbReference>
<dbReference type="EC" id="3.4.16.4" evidence="4"/>
<accession>A0ABY5MQX2</accession>
<dbReference type="GO" id="GO:0009002">
    <property type="term" value="F:serine-type D-Ala-D-Ala carboxypeptidase activity"/>
    <property type="evidence" value="ECO:0007669"/>
    <property type="project" value="UniProtKB-EC"/>
</dbReference>
<organism evidence="4 5">
    <name type="scientific">Sphingomonas glaciei</name>
    <dbReference type="NCBI Taxonomy" id="2938948"/>
    <lineage>
        <taxon>Bacteria</taxon>
        <taxon>Pseudomonadati</taxon>
        <taxon>Pseudomonadota</taxon>
        <taxon>Alphaproteobacteria</taxon>
        <taxon>Sphingomonadales</taxon>
        <taxon>Sphingomonadaceae</taxon>
        <taxon>Sphingomonas</taxon>
    </lineage>
</organism>
<reference evidence="4 5" key="1">
    <citation type="submission" date="2022-05" db="EMBL/GenBank/DDBJ databases">
        <title>S8-45 Sphingomonas ultraviolaceadurans.</title>
        <authorList>
            <person name="Liu Y."/>
        </authorList>
    </citation>
    <scope>NUCLEOTIDE SEQUENCE [LARGE SCALE GENOMIC DNA]</scope>
    <source>
        <strain evidence="4 5">S8-45</strain>
    </source>
</reference>
<protein>
    <submittedName>
        <fullName evidence="4">D-alanyl-D-alanine carboxypeptidase/D-alanyl-D-alanine-endopeptidase</fullName>
        <ecNumber evidence="4">3.4.16.4</ecNumber>
    </submittedName>
</protein>
<keyword evidence="3" id="KW-0732">Signal</keyword>
<dbReference type="InterPro" id="IPR000667">
    <property type="entry name" value="Peptidase_S13"/>
</dbReference>
<keyword evidence="4" id="KW-0645">Protease</keyword>
<keyword evidence="2 4" id="KW-0378">Hydrolase</keyword>
<dbReference type="Pfam" id="PF02113">
    <property type="entry name" value="Peptidase_S13"/>
    <property type="match status" value="1"/>
</dbReference>
<proteinExistence type="inferred from homology"/>
<evidence type="ECO:0000256" key="2">
    <source>
        <dbReference type="ARBA" id="ARBA00022801"/>
    </source>
</evidence>
<feature type="chain" id="PRO_5045071415" evidence="3">
    <location>
        <begin position="18"/>
        <end position="471"/>
    </location>
</feature>
<name>A0ABY5MQX2_9SPHN</name>
<sequence>MRALLLAALLMASPAIAQQAPLTLQQQVEAKLAEAGPGVRFGLVVATLDGREIVSLNPDGRFVPASNTKLFTTLAAFELLPGLDQPDRDGATRVLLRPVRGKAPDVMLEGRGDARLSSAPDCQTDCLATLADAVAARTRRVGAVIGDSRAFLDERWSFGMSWNNIPTRSGTGLGALIIDGNEVALRVAPVTAGQPPRVVGGGYMEVVNEAVTVAAGKSALEVTRLPGSRQVRLSGTVVAGAAEEVLRLGVDDPAHYAAWRLARMLEERGVRVGGAVASLYQPQPSPAVAQAVEVARAEPGPLGEDIATINKVSQNVHAELLLRRLGAARGKPNVAGGLEAVREVLNRASVPERAATLADGSGMSPYNRVSPRGVVTLLRWAAGRPWGAAFRASLPIGGVDGTLGRRFASGALKGRLFAKTGSLTAASAVSGYLLTARGETLVFSALASDVPEDVRATAMMDGALELVAASR</sequence>
<feature type="signal peptide" evidence="3">
    <location>
        <begin position="1"/>
        <end position="17"/>
    </location>
</feature>
<comment type="similarity">
    <text evidence="1">Belongs to the peptidase S13 family.</text>
</comment>
<gene>
    <name evidence="4" type="primary">dacB</name>
    <name evidence="4" type="ORF">M1K48_07940</name>
</gene>
<dbReference type="PANTHER" id="PTHR30023:SF0">
    <property type="entry name" value="PENICILLIN-SENSITIVE CARBOXYPEPTIDASE A"/>
    <property type="match status" value="1"/>
</dbReference>